<dbReference type="AlphaFoldDB" id="A0A0K2VEL5"/>
<proteinExistence type="predicted"/>
<organism evidence="1">
    <name type="scientific">Lepeophtheirus salmonis</name>
    <name type="common">Salmon louse</name>
    <name type="synonym">Caligus salmonis</name>
    <dbReference type="NCBI Taxonomy" id="72036"/>
    <lineage>
        <taxon>Eukaryota</taxon>
        <taxon>Metazoa</taxon>
        <taxon>Ecdysozoa</taxon>
        <taxon>Arthropoda</taxon>
        <taxon>Crustacea</taxon>
        <taxon>Multicrustacea</taxon>
        <taxon>Hexanauplia</taxon>
        <taxon>Copepoda</taxon>
        <taxon>Siphonostomatoida</taxon>
        <taxon>Caligidae</taxon>
        <taxon>Lepeophtheirus</taxon>
    </lineage>
</organism>
<protein>
    <submittedName>
        <fullName evidence="1">Uncharacterized protein</fullName>
    </submittedName>
</protein>
<evidence type="ECO:0000313" key="1">
    <source>
        <dbReference type="EMBL" id="CDW48331.1"/>
    </source>
</evidence>
<reference evidence="1" key="1">
    <citation type="submission" date="2014-05" db="EMBL/GenBank/DDBJ databases">
        <authorList>
            <person name="Chronopoulou M."/>
        </authorList>
    </citation>
    <scope>NUCLEOTIDE SEQUENCE</scope>
    <source>
        <tissue evidence="1">Whole organism</tissue>
    </source>
</reference>
<sequence>MLEKKEVEKYNKGWFRAGMFNLWPA</sequence>
<accession>A0A0K2VEL5</accession>
<dbReference type="EMBL" id="HACA01030970">
    <property type="protein sequence ID" value="CDW48331.1"/>
    <property type="molecule type" value="Transcribed_RNA"/>
</dbReference>
<name>A0A0K2VEL5_LEPSM</name>